<proteinExistence type="predicted"/>
<sequence length="233" mass="26984">MPSSKPSKRDLIRSFKNILTEANANKKMVGILRNNADDAAYEAYIFTLILKAIEKLSDDKKVRLKGVNETPKKKFIFRGNPGEIYTTTVNYGYAEFSYLGKLYEVHIDVQYLGTSKVRHEIDISILDKDAAQNCREKRISANARFLRIAFECKFYETLQIHLIRTFTGLLDDMGQTDFSCFLSNKSSENIQQFCTGKKNRPFFFPLVIPTEKEHELKFVNFIEVYIRKCFGKP</sequence>
<dbReference type="Proteomes" id="UP000318667">
    <property type="component" value="Unassembled WGS sequence"/>
</dbReference>
<dbReference type="OrthoDB" id="7833995at2"/>
<evidence type="ECO:0000313" key="2">
    <source>
        <dbReference type="Proteomes" id="UP000318667"/>
    </source>
</evidence>
<organism evidence="1 2">
    <name type="scientific">Cytobacillus oceanisediminis</name>
    <dbReference type="NCBI Taxonomy" id="665099"/>
    <lineage>
        <taxon>Bacteria</taxon>
        <taxon>Bacillati</taxon>
        <taxon>Bacillota</taxon>
        <taxon>Bacilli</taxon>
        <taxon>Bacillales</taxon>
        <taxon>Bacillaceae</taxon>
        <taxon>Cytobacillus</taxon>
    </lineage>
</organism>
<reference evidence="1 2" key="1">
    <citation type="journal article" date="2015" name="Stand. Genomic Sci.">
        <title>Genomic Encyclopedia of Bacterial and Archaeal Type Strains, Phase III: the genomes of soil and plant-associated and newly described type strains.</title>
        <authorList>
            <person name="Whitman W.B."/>
            <person name="Woyke T."/>
            <person name="Klenk H.P."/>
            <person name="Zhou Y."/>
            <person name="Lilburn T.G."/>
            <person name="Beck B.J."/>
            <person name="De Vos P."/>
            <person name="Vandamme P."/>
            <person name="Eisen J.A."/>
            <person name="Garrity G."/>
            <person name="Hugenholtz P."/>
            <person name="Kyrpides N.C."/>
        </authorList>
    </citation>
    <scope>NUCLEOTIDE SEQUENCE [LARGE SCALE GENOMIC DNA]</scope>
    <source>
        <strain evidence="1 2">CGMCC 1.10115</strain>
    </source>
</reference>
<gene>
    <name evidence="1" type="ORF">IQ19_05564</name>
</gene>
<name>A0A562J3R2_9BACI</name>
<dbReference type="AlphaFoldDB" id="A0A562J3R2"/>
<accession>A0A562J3R2</accession>
<evidence type="ECO:0000313" key="1">
    <source>
        <dbReference type="EMBL" id="TWH77859.1"/>
    </source>
</evidence>
<dbReference type="EMBL" id="VLKI01000037">
    <property type="protein sequence ID" value="TWH77859.1"/>
    <property type="molecule type" value="Genomic_DNA"/>
</dbReference>
<comment type="caution">
    <text evidence="1">The sequence shown here is derived from an EMBL/GenBank/DDBJ whole genome shotgun (WGS) entry which is preliminary data.</text>
</comment>
<keyword evidence="2" id="KW-1185">Reference proteome</keyword>
<protein>
    <submittedName>
        <fullName evidence="1">Uncharacterized protein</fullName>
    </submittedName>
</protein>
<dbReference type="RefSeq" id="WP_144546835.1">
    <property type="nucleotide sequence ID" value="NZ_VLKI01000037.1"/>
</dbReference>
<dbReference type="GeneID" id="65406614"/>